<dbReference type="Proteomes" id="UP000283805">
    <property type="component" value="Unassembled WGS sequence"/>
</dbReference>
<feature type="transmembrane region" description="Helical" evidence="1">
    <location>
        <begin position="49"/>
        <end position="69"/>
    </location>
</feature>
<evidence type="ECO:0000313" key="3">
    <source>
        <dbReference type="Proteomes" id="UP000283805"/>
    </source>
</evidence>
<feature type="transmembrane region" description="Helical" evidence="1">
    <location>
        <begin position="12"/>
        <end position="29"/>
    </location>
</feature>
<name>A0A3R7KLH4_9EURY</name>
<dbReference type="RefSeq" id="WP_120244840.1">
    <property type="nucleotide sequence ID" value="NZ_RAPO01000002.1"/>
</dbReference>
<evidence type="ECO:0000313" key="2">
    <source>
        <dbReference type="EMBL" id="RKD95584.1"/>
    </source>
</evidence>
<accession>A0A3R7KLH4</accession>
<comment type="caution">
    <text evidence="2">The sequence shown here is derived from an EMBL/GenBank/DDBJ whole genome shotgun (WGS) entry which is preliminary data.</text>
</comment>
<dbReference type="EMBL" id="RAPO01000002">
    <property type="protein sequence ID" value="RKD95584.1"/>
    <property type="molecule type" value="Genomic_DNA"/>
</dbReference>
<proteinExistence type="predicted"/>
<dbReference type="OrthoDB" id="157530at2157"/>
<sequence>MGLRTAFRQNKLVLIGLLAFGAWAFLTILNVSSSMGAVVYGDWVGQSGVVGLIGLGVLGAIALLVVLVYGELGETEPLPEEFPPEGTQ</sequence>
<reference evidence="2 3" key="1">
    <citation type="submission" date="2018-09" db="EMBL/GenBank/DDBJ databases">
        <title>Genomic Encyclopedia of Archaeal and Bacterial Type Strains, Phase II (KMG-II): from individual species to whole genera.</title>
        <authorList>
            <person name="Goeker M."/>
        </authorList>
    </citation>
    <scope>NUCLEOTIDE SEQUENCE [LARGE SCALE GENOMIC DNA]</scope>
    <source>
        <strain evidence="2 3">DSM 13151</strain>
    </source>
</reference>
<keyword evidence="1" id="KW-1133">Transmembrane helix</keyword>
<keyword evidence="3" id="KW-1185">Reference proteome</keyword>
<protein>
    <submittedName>
        <fullName evidence="2">Uncharacterized protein</fullName>
    </submittedName>
</protein>
<gene>
    <name evidence="2" type="ORF">ATJ93_2442</name>
</gene>
<evidence type="ECO:0000256" key="1">
    <source>
        <dbReference type="SAM" id="Phobius"/>
    </source>
</evidence>
<keyword evidence="1" id="KW-0812">Transmembrane</keyword>
<organism evidence="2 3">
    <name type="scientific">Halopiger aswanensis</name>
    <dbReference type="NCBI Taxonomy" id="148449"/>
    <lineage>
        <taxon>Archaea</taxon>
        <taxon>Methanobacteriati</taxon>
        <taxon>Methanobacteriota</taxon>
        <taxon>Stenosarchaea group</taxon>
        <taxon>Halobacteria</taxon>
        <taxon>Halobacteriales</taxon>
        <taxon>Natrialbaceae</taxon>
        <taxon>Halopiger</taxon>
    </lineage>
</organism>
<keyword evidence="1" id="KW-0472">Membrane</keyword>
<dbReference type="AlphaFoldDB" id="A0A3R7KLH4"/>